<reference evidence="2 3" key="1">
    <citation type="submission" date="2019-05" db="EMBL/GenBank/DDBJ databases">
        <title>Emergence of the Ug99 lineage of the wheat stem rust pathogen through somatic hybridization.</title>
        <authorList>
            <person name="Li F."/>
            <person name="Upadhyaya N.M."/>
            <person name="Sperschneider J."/>
            <person name="Matny O."/>
            <person name="Nguyen-Phuc H."/>
            <person name="Mago R."/>
            <person name="Raley C."/>
            <person name="Miller M.E."/>
            <person name="Silverstein K.A.T."/>
            <person name="Henningsen E."/>
            <person name="Hirsch C.D."/>
            <person name="Visser B."/>
            <person name="Pretorius Z.A."/>
            <person name="Steffenson B.J."/>
            <person name="Schwessinger B."/>
            <person name="Dodds P.N."/>
            <person name="Figueroa M."/>
        </authorList>
    </citation>
    <scope>NUCLEOTIDE SEQUENCE [LARGE SCALE GENOMIC DNA]</scope>
    <source>
        <strain evidence="2 3">Ug99</strain>
    </source>
</reference>
<dbReference type="AlphaFoldDB" id="A0A5B0RT78"/>
<protein>
    <recommendedName>
        <fullName evidence="1">DUF6589 domain-containing protein</fullName>
    </recommendedName>
</protein>
<feature type="non-terminal residue" evidence="2">
    <location>
        <position position="1"/>
    </location>
</feature>
<comment type="caution">
    <text evidence="2">The sequence shown here is derived from an EMBL/GenBank/DDBJ whole genome shotgun (WGS) entry which is preliminary data.</text>
</comment>
<proteinExistence type="predicted"/>
<dbReference type="EMBL" id="VDEP01000144">
    <property type="protein sequence ID" value="KAA1128073.1"/>
    <property type="molecule type" value="Genomic_DNA"/>
</dbReference>
<feature type="domain" description="DUF6589" evidence="1">
    <location>
        <begin position="1"/>
        <end position="76"/>
    </location>
</feature>
<accession>A0A5B0RT78</accession>
<organism evidence="2 3">
    <name type="scientific">Puccinia graminis f. sp. tritici</name>
    <dbReference type="NCBI Taxonomy" id="56615"/>
    <lineage>
        <taxon>Eukaryota</taxon>
        <taxon>Fungi</taxon>
        <taxon>Dikarya</taxon>
        <taxon>Basidiomycota</taxon>
        <taxon>Pucciniomycotina</taxon>
        <taxon>Pucciniomycetes</taxon>
        <taxon>Pucciniales</taxon>
        <taxon>Pucciniaceae</taxon>
        <taxon>Puccinia</taxon>
    </lineage>
</organism>
<dbReference type="Proteomes" id="UP000325313">
    <property type="component" value="Unassembled WGS sequence"/>
</dbReference>
<evidence type="ECO:0000259" key="1">
    <source>
        <dbReference type="Pfam" id="PF20231"/>
    </source>
</evidence>
<sequence length="128" mass="15020">HTLWNIAYTILTYHFGNSNKMDDFGVWRFLEALGVSPEKVIQKKDFTKMLQHMEQVHEATLWHCIRTVMETDNDLVEEELKVLPSDEWTWNRRDMLQSLLLSRCTSQGQILPTVKQSLGPIARLLNSY</sequence>
<evidence type="ECO:0000313" key="3">
    <source>
        <dbReference type="Proteomes" id="UP000325313"/>
    </source>
</evidence>
<evidence type="ECO:0000313" key="2">
    <source>
        <dbReference type="EMBL" id="KAA1128073.1"/>
    </source>
</evidence>
<dbReference type="Pfam" id="PF20231">
    <property type="entry name" value="DUF6589"/>
    <property type="match status" value="1"/>
</dbReference>
<dbReference type="InterPro" id="IPR046496">
    <property type="entry name" value="DUF6589"/>
</dbReference>
<gene>
    <name evidence="2" type="ORF">PGTUg99_000037</name>
</gene>
<name>A0A5B0RT78_PUCGR</name>